<protein>
    <submittedName>
        <fullName evidence="1">Uncharacterized protein</fullName>
    </submittedName>
</protein>
<name>A0A0V0XDC4_TRIPS</name>
<accession>A0A0V0XDC4</accession>
<gene>
    <name evidence="1" type="ORF">T4E_1932</name>
</gene>
<organism evidence="1 2">
    <name type="scientific">Trichinella pseudospiralis</name>
    <name type="common">Parasitic roundworm</name>
    <dbReference type="NCBI Taxonomy" id="6337"/>
    <lineage>
        <taxon>Eukaryota</taxon>
        <taxon>Metazoa</taxon>
        <taxon>Ecdysozoa</taxon>
        <taxon>Nematoda</taxon>
        <taxon>Enoplea</taxon>
        <taxon>Dorylaimia</taxon>
        <taxon>Trichinellida</taxon>
        <taxon>Trichinellidae</taxon>
        <taxon>Trichinella</taxon>
    </lineage>
</organism>
<proteinExistence type="predicted"/>
<dbReference type="Proteomes" id="UP000054815">
    <property type="component" value="Unassembled WGS sequence"/>
</dbReference>
<dbReference type="AlphaFoldDB" id="A0A0V0XDC4"/>
<reference evidence="1 2" key="1">
    <citation type="submission" date="2015-01" db="EMBL/GenBank/DDBJ databases">
        <title>Evolution of Trichinella species and genotypes.</title>
        <authorList>
            <person name="Korhonen P.K."/>
            <person name="Edoardo P."/>
            <person name="Giuseppe L.R."/>
            <person name="Gasser R.B."/>
        </authorList>
    </citation>
    <scope>NUCLEOTIDE SEQUENCE [LARGE SCALE GENOMIC DNA]</scope>
    <source>
        <strain evidence="1">ISS141</strain>
    </source>
</reference>
<evidence type="ECO:0000313" key="1">
    <source>
        <dbReference type="EMBL" id="KRX85977.1"/>
    </source>
</evidence>
<comment type="caution">
    <text evidence="1">The sequence shown here is derived from an EMBL/GenBank/DDBJ whole genome shotgun (WGS) entry which is preliminary data.</text>
</comment>
<sequence>MEVIIRKTTWLSAFERFHVPCLVEMSLGFICGKKNG</sequence>
<evidence type="ECO:0000313" key="2">
    <source>
        <dbReference type="Proteomes" id="UP000054815"/>
    </source>
</evidence>
<dbReference type="EMBL" id="JYDU01000556">
    <property type="protein sequence ID" value="KRX85977.1"/>
    <property type="molecule type" value="Genomic_DNA"/>
</dbReference>